<evidence type="ECO:0000256" key="3">
    <source>
        <dbReference type="ARBA" id="ARBA00022692"/>
    </source>
</evidence>
<keyword evidence="5" id="KW-0406">Ion transport</keyword>
<comment type="subcellular location">
    <subcellularLocation>
        <location evidence="1">Membrane</location>
        <topology evidence="1">Multi-pass membrane protein</topology>
    </subcellularLocation>
</comment>
<evidence type="ECO:0000259" key="10">
    <source>
        <dbReference type="PROSITE" id="PS50042"/>
    </source>
</evidence>
<keyword evidence="6" id="KW-0472">Membrane</keyword>
<dbReference type="PANTHER" id="PTHR45638:SF7">
    <property type="entry name" value="CYCLIC NUCLEOTIDE-GATED ION CHANNEL-LIKE, ISOFORM E"/>
    <property type="match status" value="1"/>
</dbReference>
<feature type="compositionally biased region" description="Polar residues" evidence="9">
    <location>
        <begin position="230"/>
        <end position="246"/>
    </location>
</feature>
<evidence type="ECO:0000256" key="1">
    <source>
        <dbReference type="ARBA" id="ARBA00004141"/>
    </source>
</evidence>
<dbReference type="InterPro" id="IPR014710">
    <property type="entry name" value="RmlC-like_jellyroll"/>
</dbReference>
<reference evidence="11 12" key="1">
    <citation type="journal article" date="2017" name="PLoS Biol.">
        <title>The sea cucumber genome provides insights into morphological evolution and visceral regeneration.</title>
        <authorList>
            <person name="Zhang X."/>
            <person name="Sun L."/>
            <person name="Yuan J."/>
            <person name="Sun Y."/>
            <person name="Gao Y."/>
            <person name="Zhang L."/>
            <person name="Li S."/>
            <person name="Dai H."/>
            <person name="Hamel J.F."/>
            <person name="Liu C."/>
            <person name="Yu Y."/>
            <person name="Liu S."/>
            <person name="Lin W."/>
            <person name="Guo K."/>
            <person name="Jin S."/>
            <person name="Xu P."/>
            <person name="Storey K.B."/>
            <person name="Huan P."/>
            <person name="Zhang T."/>
            <person name="Zhou Y."/>
            <person name="Zhang J."/>
            <person name="Lin C."/>
            <person name="Li X."/>
            <person name="Xing L."/>
            <person name="Huo D."/>
            <person name="Sun M."/>
            <person name="Wang L."/>
            <person name="Mercier A."/>
            <person name="Li F."/>
            <person name="Yang H."/>
            <person name="Xiang J."/>
        </authorList>
    </citation>
    <scope>NUCLEOTIDE SEQUENCE [LARGE SCALE GENOMIC DNA]</scope>
    <source>
        <strain evidence="11">Shaxun</strain>
        <tissue evidence="11">Muscle</tissue>
    </source>
</reference>
<dbReference type="PROSITE" id="PS50042">
    <property type="entry name" value="CNMP_BINDING_3"/>
    <property type="match status" value="1"/>
</dbReference>
<evidence type="ECO:0000256" key="5">
    <source>
        <dbReference type="ARBA" id="ARBA00023065"/>
    </source>
</evidence>
<keyword evidence="3" id="KW-0812">Transmembrane</keyword>
<evidence type="ECO:0000256" key="7">
    <source>
        <dbReference type="ARBA" id="ARBA00023286"/>
    </source>
</evidence>
<name>A0A2G8K2U2_STIJA</name>
<dbReference type="GO" id="GO:0005221">
    <property type="term" value="F:intracellularly cyclic nucleotide-activated monoatomic cation channel activity"/>
    <property type="evidence" value="ECO:0007669"/>
    <property type="project" value="InterPro"/>
</dbReference>
<dbReference type="STRING" id="307972.A0A2G8K2U2"/>
<feature type="domain" description="Cyclic nucleotide-binding" evidence="10">
    <location>
        <begin position="99"/>
        <end position="219"/>
    </location>
</feature>
<comment type="caution">
    <text evidence="11">The sequence shown here is derived from an EMBL/GenBank/DDBJ whole genome shotgun (WGS) entry which is preliminary data.</text>
</comment>
<evidence type="ECO:0000256" key="4">
    <source>
        <dbReference type="ARBA" id="ARBA00022989"/>
    </source>
</evidence>
<keyword evidence="4" id="KW-1133">Transmembrane helix</keyword>
<dbReference type="PROSITE" id="PS00888">
    <property type="entry name" value="CNMP_BINDING_1"/>
    <property type="match status" value="1"/>
</dbReference>
<dbReference type="OrthoDB" id="421226at2759"/>
<feature type="region of interest" description="Disordered" evidence="9">
    <location>
        <begin position="230"/>
        <end position="255"/>
    </location>
</feature>
<dbReference type="GO" id="GO:0044877">
    <property type="term" value="F:protein-containing complex binding"/>
    <property type="evidence" value="ECO:0007669"/>
    <property type="project" value="TreeGrafter"/>
</dbReference>
<dbReference type="SMART" id="SM00100">
    <property type="entry name" value="cNMP"/>
    <property type="match status" value="1"/>
</dbReference>
<evidence type="ECO:0000256" key="9">
    <source>
        <dbReference type="SAM" id="MobiDB-lite"/>
    </source>
</evidence>
<evidence type="ECO:0000256" key="8">
    <source>
        <dbReference type="ARBA" id="ARBA00023303"/>
    </source>
</evidence>
<organism evidence="11 12">
    <name type="scientific">Stichopus japonicus</name>
    <name type="common">Sea cucumber</name>
    <dbReference type="NCBI Taxonomy" id="307972"/>
    <lineage>
        <taxon>Eukaryota</taxon>
        <taxon>Metazoa</taxon>
        <taxon>Echinodermata</taxon>
        <taxon>Eleutherozoa</taxon>
        <taxon>Echinozoa</taxon>
        <taxon>Holothuroidea</taxon>
        <taxon>Aspidochirotacea</taxon>
        <taxon>Aspidochirotida</taxon>
        <taxon>Stichopodidae</taxon>
        <taxon>Apostichopus</taxon>
    </lineage>
</organism>
<dbReference type="GO" id="GO:0016020">
    <property type="term" value="C:membrane"/>
    <property type="evidence" value="ECO:0007669"/>
    <property type="project" value="UniProtKB-SubCell"/>
</dbReference>
<dbReference type="InterPro" id="IPR018488">
    <property type="entry name" value="cNMP-bd_CS"/>
</dbReference>
<dbReference type="PANTHER" id="PTHR45638">
    <property type="entry name" value="CYCLIC NUCLEOTIDE-GATED CATION CHANNEL SUBUNIT A"/>
    <property type="match status" value="1"/>
</dbReference>
<sequence length="255" mass="28888">MMGVFIFASIVGQVGTVIENRNAVRLEFERHVDHAKKYMREHKVPKDIQQTIIRWYDHTWSSGHMKGRGDVNTLGLLPAKLRTELALHVNLDTLKRVTFFQECPPEFLHELVLKMRFIIITPGDLVIRKGQIAREMFIISDGLLEVTGVNGDVLATLETGDFFGEIGILNLSGTSNKRTADVRSVGYSELFTLTKEDILGLLIDYPQAEKVLHDEGKKRLDRMKNNQQHLQASELTSGAASGSNNIKRSRERLDY</sequence>
<protein>
    <submittedName>
        <fullName evidence="11">Putative cyclic nucleotide-gated channel cone photoreceptor subunit alpha-like</fullName>
    </submittedName>
</protein>
<keyword evidence="7" id="KW-1071">Ligand-gated ion channel</keyword>
<evidence type="ECO:0000256" key="6">
    <source>
        <dbReference type="ARBA" id="ARBA00023136"/>
    </source>
</evidence>
<dbReference type="Pfam" id="PF00027">
    <property type="entry name" value="cNMP_binding"/>
    <property type="match status" value="1"/>
</dbReference>
<dbReference type="EMBL" id="MRZV01000942">
    <property type="protein sequence ID" value="PIK42328.1"/>
    <property type="molecule type" value="Genomic_DNA"/>
</dbReference>
<dbReference type="SUPFAM" id="SSF51206">
    <property type="entry name" value="cAMP-binding domain-like"/>
    <property type="match status" value="1"/>
</dbReference>
<evidence type="ECO:0000313" key="11">
    <source>
        <dbReference type="EMBL" id="PIK42328.1"/>
    </source>
</evidence>
<dbReference type="Gene3D" id="2.60.120.10">
    <property type="entry name" value="Jelly Rolls"/>
    <property type="match status" value="1"/>
</dbReference>
<dbReference type="PROSITE" id="PS00889">
    <property type="entry name" value="CNMP_BINDING_2"/>
    <property type="match status" value="1"/>
</dbReference>
<evidence type="ECO:0000256" key="2">
    <source>
        <dbReference type="ARBA" id="ARBA00022448"/>
    </source>
</evidence>
<dbReference type="AlphaFoldDB" id="A0A2G8K2U2"/>
<dbReference type="FunFam" id="1.10.287.630:FF:000001">
    <property type="entry name" value="Cyclic nucleotide-gated channel alpha 3"/>
    <property type="match status" value="1"/>
</dbReference>
<dbReference type="InterPro" id="IPR000595">
    <property type="entry name" value="cNMP-bd_dom"/>
</dbReference>
<keyword evidence="2" id="KW-0813">Transport</keyword>
<evidence type="ECO:0000313" key="12">
    <source>
        <dbReference type="Proteomes" id="UP000230750"/>
    </source>
</evidence>
<dbReference type="InterPro" id="IPR050866">
    <property type="entry name" value="CNG_cation_channel"/>
</dbReference>
<accession>A0A2G8K2U2</accession>
<keyword evidence="12" id="KW-1185">Reference proteome</keyword>
<proteinExistence type="predicted"/>
<dbReference type="Proteomes" id="UP000230750">
    <property type="component" value="Unassembled WGS sequence"/>
</dbReference>
<dbReference type="Gene3D" id="1.10.287.630">
    <property type="entry name" value="Helix hairpin bin"/>
    <property type="match status" value="1"/>
</dbReference>
<gene>
    <name evidence="11" type="ORF">BSL78_20811</name>
</gene>
<dbReference type="InterPro" id="IPR018490">
    <property type="entry name" value="cNMP-bd_dom_sf"/>
</dbReference>
<dbReference type="CDD" id="cd00038">
    <property type="entry name" value="CAP_ED"/>
    <property type="match status" value="1"/>
</dbReference>
<keyword evidence="8" id="KW-0407">Ion channel</keyword>
<keyword evidence="11" id="KW-0675">Receptor</keyword>